<evidence type="ECO:0000256" key="2">
    <source>
        <dbReference type="ARBA" id="ARBA00022723"/>
    </source>
</evidence>
<dbReference type="PANTHER" id="PTHR46395:SF1">
    <property type="entry name" value="ADP-RIBOSYLATION FACTOR GTPASE-ACTIVATING PROTEIN 1"/>
    <property type="match status" value="1"/>
</dbReference>
<dbReference type="GO" id="GO:0032012">
    <property type="term" value="P:regulation of ARF protein signal transduction"/>
    <property type="evidence" value="ECO:0007669"/>
    <property type="project" value="TreeGrafter"/>
</dbReference>
<dbReference type="eggNOG" id="KOG0704">
    <property type="taxonomic scope" value="Eukaryota"/>
</dbReference>
<feature type="compositionally biased region" description="Basic and acidic residues" evidence="6">
    <location>
        <begin position="288"/>
        <end position="297"/>
    </location>
</feature>
<keyword evidence="9" id="KW-1185">Reference proteome</keyword>
<sequence length="332" mass="36178">MSKSWEIDPDTRRKLLEIQKRDGNNLCADCAAPVPQWASPKFGIFICLSCAGVHRGLGVHISFVRSVTMDSFKNEEIQRMEKGGNNKLKEWFESQPEFYEGMTISERYSSDFAEDYKEKLTADVEGRPWVKSDRPKKPMQPPSQRPISANPDMSQKERNEAYFQRLGNANESRPDHLPPSQGGKYGGFGSTPAPSSQSNGMGLEDIAADPLGALTKGWGFFTSTATRAAQIANEQVIKPTAQKLAEAEITKTATQQLQGVAKTGYEGFSRFVEGAPAGPATGAGAAKKGPDPEHEDFWESFGQPAIPPKPSAIGTSAMKKPAGNSQGWDGKY</sequence>
<evidence type="ECO:0000313" key="8">
    <source>
        <dbReference type="EMBL" id="CCX14576.1"/>
    </source>
</evidence>
<organism evidence="8 9">
    <name type="scientific">Pyronema omphalodes (strain CBS 100304)</name>
    <name type="common">Pyronema confluens</name>
    <dbReference type="NCBI Taxonomy" id="1076935"/>
    <lineage>
        <taxon>Eukaryota</taxon>
        <taxon>Fungi</taxon>
        <taxon>Dikarya</taxon>
        <taxon>Ascomycota</taxon>
        <taxon>Pezizomycotina</taxon>
        <taxon>Pezizomycetes</taxon>
        <taxon>Pezizales</taxon>
        <taxon>Pyronemataceae</taxon>
        <taxon>Pyronema</taxon>
    </lineage>
</organism>
<dbReference type="CDD" id="cd08830">
    <property type="entry name" value="ArfGap_ArfGap1"/>
    <property type="match status" value="1"/>
</dbReference>
<evidence type="ECO:0000259" key="7">
    <source>
        <dbReference type="PROSITE" id="PS50115"/>
    </source>
</evidence>
<feature type="compositionally biased region" description="Basic and acidic residues" evidence="6">
    <location>
        <begin position="126"/>
        <end position="136"/>
    </location>
</feature>
<dbReference type="SUPFAM" id="SSF57863">
    <property type="entry name" value="ArfGap/RecO-like zinc finger"/>
    <property type="match status" value="1"/>
</dbReference>
<dbReference type="GO" id="GO:0030100">
    <property type="term" value="P:regulation of endocytosis"/>
    <property type="evidence" value="ECO:0007669"/>
    <property type="project" value="TreeGrafter"/>
</dbReference>
<dbReference type="InterPro" id="IPR001164">
    <property type="entry name" value="ArfGAP_dom"/>
</dbReference>
<dbReference type="OrthoDB" id="983479at2759"/>
<dbReference type="SMART" id="SM00105">
    <property type="entry name" value="ArfGap"/>
    <property type="match status" value="1"/>
</dbReference>
<name>U4LA36_PYROM</name>
<feature type="region of interest" description="Disordered" evidence="6">
    <location>
        <begin position="274"/>
        <end position="332"/>
    </location>
</feature>
<feature type="compositionally biased region" description="Low complexity" evidence="6">
    <location>
        <begin position="274"/>
        <end position="287"/>
    </location>
</feature>
<keyword evidence="1" id="KW-0343">GTPase activation</keyword>
<dbReference type="OMA" id="MSKLWEV"/>
<feature type="region of interest" description="Disordered" evidence="6">
    <location>
        <begin position="126"/>
        <end position="155"/>
    </location>
</feature>
<dbReference type="EMBL" id="HF936028">
    <property type="protein sequence ID" value="CCX14576.1"/>
    <property type="molecule type" value="Genomic_DNA"/>
</dbReference>
<keyword evidence="4" id="KW-0862">Zinc</keyword>
<dbReference type="Gene3D" id="1.10.220.150">
    <property type="entry name" value="Arf GTPase activating protein"/>
    <property type="match status" value="1"/>
</dbReference>
<dbReference type="InterPro" id="IPR037278">
    <property type="entry name" value="ARFGAP/RecO"/>
</dbReference>
<evidence type="ECO:0000256" key="5">
    <source>
        <dbReference type="PROSITE-ProRule" id="PRU00288"/>
    </source>
</evidence>
<dbReference type="Pfam" id="PF01412">
    <property type="entry name" value="ArfGap"/>
    <property type="match status" value="1"/>
</dbReference>
<evidence type="ECO:0000256" key="3">
    <source>
        <dbReference type="ARBA" id="ARBA00022771"/>
    </source>
</evidence>
<dbReference type="InterPro" id="IPR038508">
    <property type="entry name" value="ArfGAP_dom_sf"/>
</dbReference>
<dbReference type="GO" id="GO:0005096">
    <property type="term" value="F:GTPase activator activity"/>
    <property type="evidence" value="ECO:0007669"/>
    <property type="project" value="UniProtKB-KW"/>
</dbReference>
<protein>
    <submittedName>
        <fullName evidence="8">Similar to ADP-ribosylation factor GTPase-activating protein GCS1 acc. no. P35197</fullName>
    </submittedName>
</protein>
<evidence type="ECO:0000256" key="4">
    <source>
        <dbReference type="ARBA" id="ARBA00022833"/>
    </source>
</evidence>
<dbReference type="PROSITE" id="PS50115">
    <property type="entry name" value="ARFGAP"/>
    <property type="match status" value="1"/>
</dbReference>
<gene>
    <name evidence="8" type="ORF">PCON_14170</name>
</gene>
<feature type="domain" description="Arf-GAP" evidence="7">
    <location>
        <begin position="12"/>
        <end position="129"/>
    </location>
</feature>
<dbReference type="PRINTS" id="PR00405">
    <property type="entry name" value="REVINTRACTNG"/>
</dbReference>
<evidence type="ECO:0000256" key="1">
    <source>
        <dbReference type="ARBA" id="ARBA00022468"/>
    </source>
</evidence>
<dbReference type="FunFam" id="1.10.220.150:FF:000014">
    <property type="entry name" value="ADP-ribosylation factor GTPase-activating protein"/>
    <property type="match status" value="1"/>
</dbReference>
<accession>U4LA36</accession>
<keyword evidence="2" id="KW-0479">Metal-binding</keyword>
<dbReference type="GO" id="GO:0008270">
    <property type="term" value="F:zinc ion binding"/>
    <property type="evidence" value="ECO:0007669"/>
    <property type="project" value="UniProtKB-KW"/>
</dbReference>
<dbReference type="PANTHER" id="PTHR46395">
    <property type="entry name" value="ADP-RIBOSYLATION FACTOR GTPASE-ACTIVATING PROTEIN 1"/>
    <property type="match status" value="1"/>
</dbReference>
<proteinExistence type="predicted"/>
<keyword evidence="3 5" id="KW-0863">Zinc-finger</keyword>
<evidence type="ECO:0000256" key="6">
    <source>
        <dbReference type="SAM" id="MobiDB-lite"/>
    </source>
</evidence>
<feature type="compositionally biased region" description="Polar residues" evidence="6">
    <location>
        <begin position="323"/>
        <end position="332"/>
    </location>
</feature>
<dbReference type="Proteomes" id="UP000018144">
    <property type="component" value="Unassembled WGS sequence"/>
</dbReference>
<dbReference type="GO" id="GO:0000139">
    <property type="term" value="C:Golgi membrane"/>
    <property type="evidence" value="ECO:0007669"/>
    <property type="project" value="TreeGrafter"/>
</dbReference>
<dbReference type="AlphaFoldDB" id="U4LA36"/>
<feature type="region of interest" description="Disordered" evidence="6">
    <location>
        <begin position="169"/>
        <end position="199"/>
    </location>
</feature>
<evidence type="ECO:0000313" key="9">
    <source>
        <dbReference type="Proteomes" id="UP000018144"/>
    </source>
</evidence>
<dbReference type="STRING" id="1076935.U4LA36"/>
<reference evidence="8 9" key="1">
    <citation type="journal article" date="2013" name="PLoS Genet.">
        <title>The genome and development-dependent transcriptomes of Pyronema confluens: a window into fungal evolution.</title>
        <authorList>
            <person name="Traeger S."/>
            <person name="Altegoer F."/>
            <person name="Freitag M."/>
            <person name="Gabaldon T."/>
            <person name="Kempken F."/>
            <person name="Kumar A."/>
            <person name="Marcet-Houben M."/>
            <person name="Poggeler S."/>
            <person name="Stajich J.E."/>
            <person name="Nowrousian M."/>
        </authorList>
    </citation>
    <scope>NUCLEOTIDE SEQUENCE [LARGE SCALE GENOMIC DNA]</scope>
    <source>
        <strain evidence="9">CBS 100304</strain>
        <tissue evidence="8">Vegetative mycelium</tissue>
    </source>
</reference>